<gene>
    <name evidence="1" type="ORF">Scep_018946</name>
</gene>
<accession>A0AAP0NKS3</accession>
<sequence>MRHENPLNHEDSGLDEGFSAGFPCSFQHLALTCPGLLQCSQIGRSLSLRRSLRRGG</sequence>
<protein>
    <submittedName>
        <fullName evidence="1">Uncharacterized protein</fullName>
    </submittedName>
</protein>
<dbReference type="EMBL" id="JBBNAG010000008">
    <property type="protein sequence ID" value="KAK9111427.1"/>
    <property type="molecule type" value="Genomic_DNA"/>
</dbReference>
<evidence type="ECO:0000313" key="2">
    <source>
        <dbReference type="Proteomes" id="UP001419268"/>
    </source>
</evidence>
<dbReference type="AlphaFoldDB" id="A0AAP0NKS3"/>
<reference evidence="1 2" key="1">
    <citation type="submission" date="2024-01" db="EMBL/GenBank/DDBJ databases">
        <title>Genome assemblies of Stephania.</title>
        <authorList>
            <person name="Yang L."/>
        </authorList>
    </citation>
    <scope>NUCLEOTIDE SEQUENCE [LARGE SCALE GENOMIC DNA]</scope>
    <source>
        <strain evidence="1">JXDWG</strain>
        <tissue evidence="1">Leaf</tissue>
    </source>
</reference>
<evidence type="ECO:0000313" key="1">
    <source>
        <dbReference type="EMBL" id="KAK9111427.1"/>
    </source>
</evidence>
<name>A0AAP0NKS3_9MAGN</name>
<dbReference type="Proteomes" id="UP001419268">
    <property type="component" value="Unassembled WGS sequence"/>
</dbReference>
<keyword evidence="2" id="KW-1185">Reference proteome</keyword>
<organism evidence="1 2">
    <name type="scientific">Stephania cephalantha</name>
    <dbReference type="NCBI Taxonomy" id="152367"/>
    <lineage>
        <taxon>Eukaryota</taxon>
        <taxon>Viridiplantae</taxon>
        <taxon>Streptophyta</taxon>
        <taxon>Embryophyta</taxon>
        <taxon>Tracheophyta</taxon>
        <taxon>Spermatophyta</taxon>
        <taxon>Magnoliopsida</taxon>
        <taxon>Ranunculales</taxon>
        <taxon>Menispermaceae</taxon>
        <taxon>Menispermoideae</taxon>
        <taxon>Cissampelideae</taxon>
        <taxon>Stephania</taxon>
    </lineage>
</organism>
<proteinExistence type="predicted"/>
<comment type="caution">
    <text evidence="1">The sequence shown here is derived from an EMBL/GenBank/DDBJ whole genome shotgun (WGS) entry which is preliminary data.</text>
</comment>